<sequence length="460" mass="50650">MKLTLIGGGGVRAPLFVGSALRRAQKSGLTEICLHDINPDKLEIFGALSSELAVRMQSRVRISTASDAERALDGASYVVTTVRPGDEEGRIKDERIALAHGVLGQETTGPGGFAMALRSIPVILDYARQLRRVSPNAWLFNFTNPAGLVTQALQDAGFDRVIGICDGANGAQEAVASRFQVPQNDVRTEVFGLNHLSFTRAAYVNGKEVLQDLLDDDAFLASTSQRMFEPSVVRRHRLWINEYLYYYYYAEKAIAAVQNDKRTRGEEVRDLNRSLMARLKEIGVTQNADEALSAYFAYEQRRNATYMHYARGDAPSMEEADQTSGLPEESTGHEGEGYAGVALNLVDALQTGVPCYSGLNIRNGDAIDGLRADDVVEVSCIIDKDGVRPTKIGAMPEAQSQLVQNVKHYERLAVAAIRERRRDIAVEALVAHPLVLSYSRAEPLVDEYLKAHAAYVGEWR</sequence>
<dbReference type="PANTHER" id="PTHR32092">
    <property type="entry name" value="6-PHOSPHO-BETA-GLUCOSIDASE-RELATED"/>
    <property type="match status" value="1"/>
</dbReference>
<dbReference type="Pfam" id="PF02056">
    <property type="entry name" value="Glyco_hydro_4"/>
    <property type="match status" value="1"/>
</dbReference>
<evidence type="ECO:0000259" key="8">
    <source>
        <dbReference type="Pfam" id="PF11975"/>
    </source>
</evidence>
<evidence type="ECO:0000256" key="1">
    <source>
        <dbReference type="ARBA" id="ARBA00010141"/>
    </source>
</evidence>
<comment type="similarity">
    <text evidence="1 7">Belongs to the glycosyl hydrolase 4 family.</text>
</comment>
<dbReference type="EMBL" id="JAKREW010000046">
    <property type="protein sequence ID" value="MCG7508574.1"/>
    <property type="molecule type" value="Genomic_DNA"/>
</dbReference>
<evidence type="ECO:0000256" key="6">
    <source>
        <dbReference type="ARBA" id="ARBA00023295"/>
    </source>
</evidence>
<keyword evidence="3 7" id="KW-0378">Hydrolase</keyword>
<evidence type="ECO:0000256" key="2">
    <source>
        <dbReference type="ARBA" id="ARBA00022723"/>
    </source>
</evidence>
<dbReference type="InterPro" id="IPR019802">
    <property type="entry name" value="GlycHydrolase_4_CS"/>
</dbReference>
<keyword evidence="4 7" id="KW-0520">NAD</keyword>
<keyword evidence="6 7" id="KW-0326">Glycosidase</keyword>
<evidence type="ECO:0000256" key="4">
    <source>
        <dbReference type="ARBA" id="ARBA00023027"/>
    </source>
</evidence>
<organism evidence="9 10">
    <name type="scientific">Mesorhizobium retamae</name>
    <dbReference type="NCBI Taxonomy" id="2912854"/>
    <lineage>
        <taxon>Bacteria</taxon>
        <taxon>Pseudomonadati</taxon>
        <taxon>Pseudomonadota</taxon>
        <taxon>Alphaproteobacteria</taxon>
        <taxon>Hyphomicrobiales</taxon>
        <taxon>Phyllobacteriaceae</taxon>
        <taxon>Mesorhizobium</taxon>
    </lineage>
</organism>
<evidence type="ECO:0000256" key="3">
    <source>
        <dbReference type="ARBA" id="ARBA00022801"/>
    </source>
</evidence>
<gene>
    <name evidence="9" type="ORF">L4923_26380</name>
</gene>
<dbReference type="InterPro" id="IPR015955">
    <property type="entry name" value="Lactate_DH/Glyco_Ohase_4_C"/>
</dbReference>
<dbReference type="InterPro" id="IPR036291">
    <property type="entry name" value="NAD(P)-bd_dom_sf"/>
</dbReference>
<evidence type="ECO:0000256" key="5">
    <source>
        <dbReference type="ARBA" id="ARBA00023211"/>
    </source>
</evidence>
<keyword evidence="10" id="KW-1185">Reference proteome</keyword>
<dbReference type="InterPro" id="IPR001088">
    <property type="entry name" value="Glyco_hydro_4"/>
</dbReference>
<dbReference type="InterPro" id="IPR022616">
    <property type="entry name" value="Glyco_hydro_4_C"/>
</dbReference>
<dbReference type="RefSeq" id="WP_239370083.1">
    <property type="nucleotide sequence ID" value="NZ_JAKREW010000046.1"/>
</dbReference>
<protein>
    <submittedName>
        <fullName evidence="9">6-phospho-beta-glucosidase</fullName>
    </submittedName>
</protein>
<dbReference type="SUPFAM" id="SSF51735">
    <property type="entry name" value="NAD(P)-binding Rossmann-fold domains"/>
    <property type="match status" value="1"/>
</dbReference>
<name>A0ABS9QPS5_9HYPH</name>
<keyword evidence="2" id="KW-0479">Metal-binding</keyword>
<evidence type="ECO:0000256" key="7">
    <source>
        <dbReference type="RuleBase" id="RU361152"/>
    </source>
</evidence>
<dbReference type="PRINTS" id="PR00732">
    <property type="entry name" value="GLHYDRLASE4"/>
</dbReference>
<dbReference type="Proteomes" id="UP001201701">
    <property type="component" value="Unassembled WGS sequence"/>
</dbReference>
<dbReference type="Gene3D" id="3.90.110.10">
    <property type="entry name" value="Lactate dehydrogenase/glycoside hydrolase, family 4, C-terminal"/>
    <property type="match status" value="1"/>
</dbReference>
<reference evidence="9 10" key="1">
    <citation type="submission" date="2022-02" db="EMBL/GenBank/DDBJ databases">
        <title>Draft genome sequence of Mezorhizobium retamae strain IRAMC:0171 isolated from Retama raetam nodules.</title>
        <authorList>
            <person name="Bengaied R."/>
            <person name="Sbissi I."/>
            <person name="Huber K."/>
            <person name="Ghodbane F."/>
            <person name="Nouioui I."/>
            <person name="Tarhouni M."/>
            <person name="Gtari M."/>
        </authorList>
    </citation>
    <scope>NUCLEOTIDE SEQUENCE [LARGE SCALE GENOMIC DNA]</scope>
    <source>
        <strain evidence="9 10">IRAMC:0171</strain>
    </source>
</reference>
<proteinExistence type="inferred from homology"/>
<feature type="domain" description="Glycosyl hydrolase family 4 C-terminal" evidence="8">
    <location>
        <begin position="190"/>
        <end position="435"/>
    </location>
</feature>
<dbReference type="SUPFAM" id="SSF56327">
    <property type="entry name" value="LDH C-terminal domain-like"/>
    <property type="match status" value="1"/>
</dbReference>
<evidence type="ECO:0000313" key="9">
    <source>
        <dbReference type="EMBL" id="MCG7508574.1"/>
    </source>
</evidence>
<dbReference type="Gene3D" id="3.40.50.720">
    <property type="entry name" value="NAD(P)-binding Rossmann-like Domain"/>
    <property type="match status" value="1"/>
</dbReference>
<comment type="caution">
    <text evidence="9">The sequence shown here is derived from an EMBL/GenBank/DDBJ whole genome shotgun (WGS) entry which is preliminary data.</text>
</comment>
<comment type="cofactor">
    <cofactor evidence="7">
        <name>NAD(+)</name>
        <dbReference type="ChEBI" id="CHEBI:57540"/>
    </cofactor>
    <text evidence="7">Binds 1 NAD(+) per subunit.</text>
</comment>
<dbReference type="Pfam" id="PF11975">
    <property type="entry name" value="Glyco_hydro_4C"/>
    <property type="match status" value="1"/>
</dbReference>
<keyword evidence="5" id="KW-0464">Manganese</keyword>
<accession>A0ABS9QPS5</accession>
<evidence type="ECO:0000313" key="10">
    <source>
        <dbReference type="Proteomes" id="UP001201701"/>
    </source>
</evidence>
<dbReference type="PANTHER" id="PTHR32092:SF5">
    <property type="entry name" value="6-PHOSPHO-BETA-GLUCOSIDASE"/>
    <property type="match status" value="1"/>
</dbReference>
<dbReference type="PROSITE" id="PS01324">
    <property type="entry name" value="GLYCOSYL_HYDROL_F4"/>
    <property type="match status" value="1"/>
</dbReference>